<dbReference type="PANTHER" id="PTHR11814">
    <property type="entry name" value="SULFATE TRANSPORTER"/>
    <property type="match status" value="1"/>
</dbReference>
<dbReference type="OrthoDB" id="9769739at2"/>
<feature type="transmembrane region" description="Helical" evidence="6">
    <location>
        <begin position="118"/>
        <end position="138"/>
    </location>
</feature>
<dbReference type="InterPro" id="IPR018045">
    <property type="entry name" value="S04_transporter_CS"/>
</dbReference>
<accession>A0A2P8CPN4</accession>
<dbReference type="InterPro" id="IPR011547">
    <property type="entry name" value="SLC26A/SulP_dom"/>
</dbReference>
<feature type="domain" description="STAS" evidence="7">
    <location>
        <begin position="470"/>
        <end position="563"/>
    </location>
</feature>
<keyword evidence="9" id="KW-1185">Reference proteome</keyword>
<feature type="transmembrane region" description="Helical" evidence="6">
    <location>
        <begin position="265"/>
        <end position="286"/>
    </location>
</feature>
<feature type="transmembrane region" description="Helical" evidence="6">
    <location>
        <begin position="91"/>
        <end position="112"/>
    </location>
</feature>
<feature type="transmembrane region" description="Helical" evidence="6">
    <location>
        <begin position="306"/>
        <end position="324"/>
    </location>
</feature>
<comment type="caution">
    <text evidence="8">The sequence shown here is derived from an EMBL/GenBank/DDBJ whole genome shotgun (WGS) entry which is preliminary data.</text>
</comment>
<dbReference type="SUPFAM" id="SSF52091">
    <property type="entry name" value="SpoIIaa-like"/>
    <property type="match status" value="1"/>
</dbReference>
<keyword evidence="4 6" id="KW-0472">Membrane</keyword>
<dbReference type="InterPro" id="IPR002645">
    <property type="entry name" value="STAS_dom"/>
</dbReference>
<keyword evidence="2 6" id="KW-0812">Transmembrane</keyword>
<organism evidence="8 9">
    <name type="scientific">Murinocardiopsis flavida</name>
    <dbReference type="NCBI Taxonomy" id="645275"/>
    <lineage>
        <taxon>Bacteria</taxon>
        <taxon>Bacillati</taxon>
        <taxon>Actinomycetota</taxon>
        <taxon>Actinomycetes</taxon>
        <taxon>Streptosporangiales</taxon>
        <taxon>Nocardiopsidaceae</taxon>
        <taxon>Murinocardiopsis</taxon>
    </lineage>
</organism>
<feature type="transmembrane region" description="Helical" evidence="6">
    <location>
        <begin position="219"/>
        <end position="238"/>
    </location>
</feature>
<proteinExistence type="predicted"/>
<sequence length="592" mass="60578">MEVPVDGRVQGRGSSHSAGSPASARWTPPGLRGDLTRWLRGDVIAGVTVWAVLVPESIAYATIAGVPPIVGLYAAPAALLLYALLGSSRQLVVGPMSSTALLSAAVVAGLAGGAHETAALTTGLALVAGTIALVAGLLRLGFVASFISEPVLKGFVVGLALTIIVGQLPKLTGGPGGDGEFLGKVWGFLSGLGGTDAITLAVGGTALVLLLLFRRLLPVVPASLVVVVLAVTATWVLGLDRHGVDIVGTLPSGLPDLGLPTLDRAGYASLIAGGAGIALVGFAEGLGAARTYAAKSGARIDSDRELLGLGGANLASGLCSGMVVNGSLSKTAVNGAAGARSQVSGLTAALLTVLTLLFLTGLFEKLPEAVLAAVVIAAVLDLVDLRALRDLYRLATPASTRVYGVAARSDFLGALAALAGVLLLGTLKGLLIGVGVSLLLLVSRSSRPHIAELGRVTGDDGLARWVDRERDEHARPEPGVSVLRVEGGLYFANSEYVHDRVVDAALPGHVRDVVLDVRAVPFVDATAARMVDRLAESVDRHGSRLLLARDLGQVRDQLRRTDLLHPSVEDAVRAARDSRRGAHSGSAPGEHR</sequence>
<feature type="transmembrane region" description="Helical" evidence="6">
    <location>
        <begin position="58"/>
        <end position="84"/>
    </location>
</feature>
<evidence type="ECO:0000256" key="3">
    <source>
        <dbReference type="ARBA" id="ARBA00022989"/>
    </source>
</evidence>
<evidence type="ECO:0000313" key="8">
    <source>
        <dbReference type="EMBL" id="PSK86933.1"/>
    </source>
</evidence>
<feature type="transmembrane region" description="Helical" evidence="6">
    <location>
        <begin position="370"/>
        <end position="388"/>
    </location>
</feature>
<dbReference type="PROSITE" id="PS50801">
    <property type="entry name" value="STAS"/>
    <property type="match status" value="1"/>
</dbReference>
<evidence type="ECO:0000256" key="5">
    <source>
        <dbReference type="SAM" id="MobiDB-lite"/>
    </source>
</evidence>
<feature type="region of interest" description="Disordered" evidence="5">
    <location>
        <begin position="1"/>
        <end position="28"/>
    </location>
</feature>
<dbReference type="CDD" id="cd07042">
    <property type="entry name" value="STAS_SulP_like_sulfate_transporter"/>
    <property type="match status" value="1"/>
</dbReference>
<dbReference type="NCBIfam" id="TIGR00815">
    <property type="entry name" value="sulP"/>
    <property type="match status" value="1"/>
</dbReference>
<evidence type="ECO:0000256" key="2">
    <source>
        <dbReference type="ARBA" id="ARBA00022692"/>
    </source>
</evidence>
<name>A0A2P8CPN4_9ACTN</name>
<dbReference type="InterPro" id="IPR036513">
    <property type="entry name" value="STAS_dom_sf"/>
</dbReference>
<feature type="region of interest" description="Disordered" evidence="5">
    <location>
        <begin position="569"/>
        <end position="592"/>
    </location>
</feature>
<reference evidence="8 9" key="1">
    <citation type="submission" date="2018-03" db="EMBL/GenBank/DDBJ databases">
        <title>Genomic Encyclopedia of Archaeal and Bacterial Type Strains, Phase II (KMG-II): from individual species to whole genera.</title>
        <authorList>
            <person name="Goeker M."/>
        </authorList>
    </citation>
    <scope>NUCLEOTIDE SEQUENCE [LARGE SCALE GENOMIC DNA]</scope>
    <source>
        <strain evidence="8 9">DSM 45312</strain>
    </source>
</reference>
<evidence type="ECO:0000256" key="1">
    <source>
        <dbReference type="ARBA" id="ARBA00004141"/>
    </source>
</evidence>
<dbReference type="PROSITE" id="PS01130">
    <property type="entry name" value="SLC26A"/>
    <property type="match status" value="1"/>
</dbReference>
<feature type="transmembrane region" description="Helical" evidence="6">
    <location>
        <begin position="344"/>
        <end position="363"/>
    </location>
</feature>
<dbReference type="Proteomes" id="UP000240542">
    <property type="component" value="Unassembled WGS sequence"/>
</dbReference>
<feature type="transmembrane region" description="Helical" evidence="6">
    <location>
        <begin position="150"/>
        <end position="168"/>
    </location>
</feature>
<feature type="transmembrane region" description="Helical" evidence="6">
    <location>
        <begin position="188"/>
        <end position="212"/>
    </location>
</feature>
<dbReference type="Pfam" id="PF01740">
    <property type="entry name" value="STAS"/>
    <property type="match status" value="1"/>
</dbReference>
<evidence type="ECO:0000313" key="9">
    <source>
        <dbReference type="Proteomes" id="UP000240542"/>
    </source>
</evidence>
<dbReference type="InterPro" id="IPR001902">
    <property type="entry name" value="SLC26A/SulP_fam"/>
</dbReference>
<dbReference type="AlphaFoldDB" id="A0A2P8CPN4"/>
<comment type="subcellular location">
    <subcellularLocation>
        <location evidence="1">Membrane</location>
        <topology evidence="1">Multi-pass membrane protein</topology>
    </subcellularLocation>
</comment>
<evidence type="ECO:0000256" key="6">
    <source>
        <dbReference type="SAM" id="Phobius"/>
    </source>
</evidence>
<dbReference type="Gene3D" id="3.30.750.24">
    <property type="entry name" value="STAS domain"/>
    <property type="match status" value="1"/>
</dbReference>
<feature type="transmembrane region" description="Helical" evidence="6">
    <location>
        <begin position="411"/>
        <end position="442"/>
    </location>
</feature>
<dbReference type="GO" id="GO:0016020">
    <property type="term" value="C:membrane"/>
    <property type="evidence" value="ECO:0007669"/>
    <property type="project" value="UniProtKB-SubCell"/>
</dbReference>
<evidence type="ECO:0000259" key="7">
    <source>
        <dbReference type="PROSITE" id="PS50801"/>
    </source>
</evidence>
<protein>
    <submittedName>
        <fullName evidence="8">High affinity sulfate transporter 1</fullName>
    </submittedName>
</protein>
<evidence type="ECO:0000256" key="4">
    <source>
        <dbReference type="ARBA" id="ARBA00023136"/>
    </source>
</evidence>
<dbReference type="Pfam" id="PF00916">
    <property type="entry name" value="Sulfate_transp"/>
    <property type="match status" value="1"/>
</dbReference>
<dbReference type="EMBL" id="PYGA01000033">
    <property type="protein sequence ID" value="PSK86933.1"/>
    <property type="molecule type" value="Genomic_DNA"/>
</dbReference>
<gene>
    <name evidence="8" type="ORF">CLV63_13350</name>
</gene>
<dbReference type="GO" id="GO:0008271">
    <property type="term" value="F:secondary active sulfate transmembrane transporter activity"/>
    <property type="evidence" value="ECO:0007669"/>
    <property type="project" value="InterPro"/>
</dbReference>
<feature type="compositionally biased region" description="Low complexity" evidence="5">
    <location>
        <begin position="11"/>
        <end position="24"/>
    </location>
</feature>
<feature type="compositionally biased region" description="Basic and acidic residues" evidence="5">
    <location>
        <begin position="569"/>
        <end position="580"/>
    </location>
</feature>
<keyword evidence="3 6" id="KW-1133">Transmembrane helix</keyword>